<evidence type="ECO:0000256" key="2">
    <source>
        <dbReference type="ARBA" id="ARBA00023002"/>
    </source>
</evidence>
<comment type="similarity">
    <text evidence="1">Belongs to the short-chain dehydrogenases/reductases (SDR) family.</text>
</comment>
<dbReference type="InterPro" id="IPR036291">
    <property type="entry name" value="NAD(P)-bd_dom_sf"/>
</dbReference>
<protein>
    <submittedName>
        <fullName evidence="7">Glucose 1-dehydrogenase</fullName>
        <ecNumber evidence="7">1.1.1.47</ecNumber>
    </submittedName>
</protein>
<evidence type="ECO:0000256" key="4">
    <source>
        <dbReference type="ARBA" id="ARBA00023098"/>
    </source>
</evidence>
<gene>
    <name evidence="7" type="ORF">JWS13_35015</name>
</gene>
<evidence type="ECO:0000259" key="6">
    <source>
        <dbReference type="SMART" id="SM00822"/>
    </source>
</evidence>
<evidence type="ECO:0000256" key="5">
    <source>
        <dbReference type="ARBA" id="ARBA00023221"/>
    </source>
</evidence>
<sequence>MGVLDGKTALVTGGASGIGAATCALLAERGARVLVTDIDDTRGTAVAAALGDRAAYLHTDVTKEPDVADAVAEAVTRFGRLDCIVNNAGRVGAWTYLEDTSVEEWDASFAVLARSAFLGTKYAARVMREQGFGSIVNVSSVAGIRTGFGPHPYGAAKAAVLQLTRSAARELAEFTVRVNAVTPGGVATRIVGHGAGLEDAELDASVDAVRQGLRSFQPIPRAGEPDDIAQAIAHLASDDSAFVTGQNIVVDGGLTLGKSWPSNYAREARAASNRTASA</sequence>
<dbReference type="PANTHER" id="PTHR43180:SF28">
    <property type="entry name" value="NAD(P)-BINDING ROSSMANN-FOLD SUPERFAMILY PROTEIN"/>
    <property type="match status" value="1"/>
</dbReference>
<dbReference type="PRINTS" id="PR00080">
    <property type="entry name" value="SDRFAMILY"/>
</dbReference>
<keyword evidence="2 7" id="KW-0560">Oxidoreductase</keyword>
<dbReference type="NCBIfam" id="NF005559">
    <property type="entry name" value="PRK07231.1"/>
    <property type="match status" value="1"/>
</dbReference>
<dbReference type="RefSeq" id="WP_206009987.1">
    <property type="nucleotide sequence ID" value="NZ_CP070619.1"/>
</dbReference>
<dbReference type="PANTHER" id="PTHR43180">
    <property type="entry name" value="3-OXOACYL-(ACYL-CARRIER-PROTEIN) REDUCTASE (AFU_ORTHOLOGUE AFUA_6G11210)"/>
    <property type="match status" value="1"/>
</dbReference>
<dbReference type="SUPFAM" id="SSF51735">
    <property type="entry name" value="NAD(P)-binding Rossmann-fold domains"/>
    <property type="match status" value="1"/>
</dbReference>
<dbReference type="InterPro" id="IPR057326">
    <property type="entry name" value="KR_dom"/>
</dbReference>
<dbReference type="EMBL" id="CP070619">
    <property type="protein sequence ID" value="QSE93439.1"/>
    <property type="molecule type" value="Genomic_DNA"/>
</dbReference>
<dbReference type="SMART" id="SM00822">
    <property type="entry name" value="PKS_KR"/>
    <property type="match status" value="1"/>
</dbReference>
<dbReference type="Gene3D" id="3.40.50.720">
    <property type="entry name" value="NAD(P)-binding Rossmann-like Domain"/>
    <property type="match status" value="1"/>
</dbReference>
<accession>A0A974W964</accession>
<keyword evidence="3" id="KW-0520">NAD</keyword>
<dbReference type="PRINTS" id="PR00081">
    <property type="entry name" value="GDHRDH"/>
</dbReference>
<keyword evidence="8" id="KW-1185">Reference proteome</keyword>
<evidence type="ECO:0000256" key="3">
    <source>
        <dbReference type="ARBA" id="ARBA00023027"/>
    </source>
</evidence>
<proteinExistence type="inferred from homology"/>
<evidence type="ECO:0000256" key="1">
    <source>
        <dbReference type="ARBA" id="ARBA00006484"/>
    </source>
</evidence>
<evidence type="ECO:0000313" key="7">
    <source>
        <dbReference type="EMBL" id="QSE93439.1"/>
    </source>
</evidence>
<dbReference type="GO" id="GO:0047936">
    <property type="term" value="F:glucose 1-dehydrogenase [NAD(P)+] activity"/>
    <property type="evidence" value="ECO:0007669"/>
    <property type="project" value="UniProtKB-EC"/>
</dbReference>
<reference evidence="7 8" key="2">
    <citation type="journal article" date="2022" name="Arch. Microbiol.">
        <title>Rhodococcus pseudokoreensis sp. nov. isolated from the rhizosphere of young M26 apple rootstocks.</title>
        <authorList>
            <person name="Kampfer P."/>
            <person name="Glaeser S.P."/>
            <person name="Blom J."/>
            <person name="Wolf J."/>
            <person name="Benning S."/>
            <person name="Schloter M."/>
            <person name="Neumann-Schaal M."/>
        </authorList>
    </citation>
    <scope>NUCLEOTIDE SEQUENCE [LARGE SCALE GENOMIC DNA]</scope>
    <source>
        <strain evidence="7 8">R79</strain>
    </source>
</reference>
<dbReference type="InterPro" id="IPR002347">
    <property type="entry name" value="SDR_fam"/>
</dbReference>
<feature type="domain" description="Ketoreductase" evidence="6">
    <location>
        <begin position="7"/>
        <end position="200"/>
    </location>
</feature>
<organism evidence="7 8">
    <name type="scientific">Rhodococcus pseudokoreensis</name>
    <dbReference type="NCBI Taxonomy" id="2811421"/>
    <lineage>
        <taxon>Bacteria</taxon>
        <taxon>Bacillati</taxon>
        <taxon>Actinomycetota</taxon>
        <taxon>Actinomycetes</taxon>
        <taxon>Mycobacteriales</taxon>
        <taxon>Nocardiaceae</taxon>
        <taxon>Rhodococcus</taxon>
    </lineage>
</organism>
<reference evidence="7 8" key="1">
    <citation type="journal article" date="2021" name="Microbiol. Resour. Announc.">
        <title>Complete Genome Sequences of Two Rhodococcus sp. Strains with Large and Linear Chromosomes, Isolated from Apple Rhizosphere.</title>
        <authorList>
            <person name="Benning S."/>
            <person name="Brugnone N."/>
            <person name="Siani R."/>
            <person name="Kublik S."/>
            <person name="Schloter M."/>
            <person name="Rad V."/>
        </authorList>
    </citation>
    <scope>NUCLEOTIDE SEQUENCE [LARGE SCALE GENOMIC DNA]</scope>
    <source>
        <strain evidence="7 8">R79</strain>
    </source>
</reference>
<dbReference type="Proteomes" id="UP000662986">
    <property type="component" value="Chromosome"/>
</dbReference>
<keyword evidence="5" id="KW-0753">Steroid metabolism</keyword>
<name>A0A974W964_9NOCA</name>
<keyword evidence="4" id="KW-0443">Lipid metabolism</keyword>
<evidence type="ECO:0000313" key="8">
    <source>
        <dbReference type="Proteomes" id="UP000662986"/>
    </source>
</evidence>
<dbReference type="EC" id="1.1.1.47" evidence="7"/>
<dbReference type="Pfam" id="PF13561">
    <property type="entry name" value="adh_short_C2"/>
    <property type="match status" value="1"/>
</dbReference>